<sequence>MDHRRDQRRPDSLPVHVAIWYDVVQPIEQDTVRQLVEMCRSGAASAFIEEVLQCQTWTGALLQQTLHRCVDSRVLRCRKVKILVSGPAREHREVSQGSYLGDALHRTEGVRRSYGVRMAGRVGLHPRVGGFVENGGEPWA</sequence>
<name>A0ABN2CPB7_9ACTN</name>
<keyword evidence="2" id="KW-1185">Reference proteome</keyword>
<evidence type="ECO:0000313" key="2">
    <source>
        <dbReference type="Proteomes" id="UP001500363"/>
    </source>
</evidence>
<dbReference type="Proteomes" id="UP001500363">
    <property type="component" value="Unassembled WGS sequence"/>
</dbReference>
<comment type="caution">
    <text evidence="1">The sequence shown here is derived from an EMBL/GenBank/DDBJ whole genome shotgun (WGS) entry which is preliminary data.</text>
</comment>
<reference evidence="1 2" key="1">
    <citation type="journal article" date="2019" name="Int. J. Syst. Evol. Microbiol.">
        <title>The Global Catalogue of Microorganisms (GCM) 10K type strain sequencing project: providing services to taxonomists for standard genome sequencing and annotation.</title>
        <authorList>
            <consortium name="The Broad Institute Genomics Platform"/>
            <consortium name="The Broad Institute Genome Sequencing Center for Infectious Disease"/>
            <person name="Wu L."/>
            <person name="Ma J."/>
        </authorList>
    </citation>
    <scope>NUCLEOTIDE SEQUENCE [LARGE SCALE GENOMIC DNA]</scope>
    <source>
        <strain evidence="1 2">JCM 14303</strain>
    </source>
</reference>
<proteinExistence type="predicted"/>
<protein>
    <submittedName>
        <fullName evidence="1">Uncharacterized protein</fullName>
    </submittedName>
</protein>
<gene>
    <name evidence="1" type="ORF">GCM10009741_79220</name>
</gene>
<accession>A0ABN2CPB7</accession>
<organism evidence="1 2">
    <name type="scientific">Kribbella lupini</name>
    <dbReference type="NCBI Taxonomy" id="291602"/>
    <lineage>
        <taxon>Bacteria</taxon>
        <taxon>Bacillati</taxon>
        <taxon>Actinomycetota</taxon>
        <taxon>Actinomycetes</taxon>
        <taxon>Propionibacteriales</taxon>
        <taxon>Kribbellaceae</taxon>
        <taxon>Kribbella</taxon>
    </lineage>
</organism>
<evidence type="ECO:0000313" key="1">
    <source>
        <dbReference type="EMBL" id="GAA1561969.1"/>
    </source>
</evidence>
<dbReference type="EMBL" id="BAAANC010000006">
    <property type="protein sequence ID" value="GAA1561969.1"/>
    <property type="molecule type" value="Genomic_DNA"/>
</dbReference>